<keyword evidence="2" id="KW-1185">Reference proteome</keyword>
<dbReference type="EMBL" id="FNQR01000003">
    <property type="protein sequence ID" value="SEA15781.1"/>
    <property type="molecule type" value="Genomic_DNA"/>
</dbReference>
<evidence type="ECO:0000313" key="1">
    <source>
        <dbReference type="EMBL" id="SEA15781.1"/>
    </source>
</evidence>
<name>A0A1H3YX46_9BACI</name>
<protein>
    <submittedName>
        <fullName evidence="1">Uncharacterized protein</fullName>
    </submittedName>
</protein>
<dbReference type="RefSeq" id="WP_176791318.1">
    <property type="nucleotide sequence ID" value="NZ_FNQR01000003.1"/>
</dbReference>
<dbReference type="AlphaFoldDB" id="A0A1H3YX46"/>
<accession>A0A1H3YX46</accession>
<sequence length="52" mass="5909">MRTLLLALLIIFMISFGVIGYTDTGEEGEIKIQDDNRNEHLVIQTIPSMMVK</sequence>
<dbReference type="Proteomes" id="UP000198584">
    <property type="component" value="Unassembled WGS sequence"/>
</dbReference>
<gene>
    <name evidence="1" type="ORF">SAMN05421743_10347</name>
</gene>
<organism evidence="1 2">
    <name type="scientific">Thalassobacillus cyri</name>
    <dbReference type="NCBI Taxonomy" id="571932"/>
    <lineage>
        <taxon>Bacteria</taxon>
        <taxon>Bacillati</taxon>
        <taxon>Bacillota</taxon>
        <taxon>Bacilli</taxon>
        <taxon>Bacillales</taxon>
        <taxon>Bacillaceae</taxon>
        <taxon>Thalassobacillus</taxon>
    </lineage>
</organism>
<evidence type="ECO:0000313" key="2">
    <source>
        <dbReference type="Proteomes" id="UP000198584"/>
    </source>
</evidence>
<proteinExistence type="predicted"/>
<reference evidence="2" key="1">
    <citation type="submission" date="2016-10" db="EMBL/GenBank/DDBJ databases">
        <authorList>
            <person name="Varghese N."/>
            <person name="Submissions S."/>
        </authorList>
    </citation>
    <scope>NUCLEOTIDE SEQUENCE [LARGE SCALE GENOMIC DNA]</scope>
    <source>
        <strain evidence="2">CCM7597</strain>
    </source>
</reference>